<organism evidence="2 4">
    <name type="scientific">Acinetobacter baumannii</name>
    <dbReference type="NCBI Taxonomy" id="470"/>
    <lineage>
        <taxon>Bacteria</taxon>
        <taxon>Pseudomonadati</taxon>
        <taxon>Pseudomonadota</taxon>
        <taxon>Gammaproteobacteria</taxon>
        <taxon>Moraxellales</taxon>
        <taxon>Moraxellaceae</taxon>
        <taxon>Acinetobacter</taxon>
        <taxon>Acinetobacter calcoaceticus/baumannii complex</taxon>
    </lineage>
</organism>
<evidence type="ECO:0000313" key="4">
    <source>
        <dbReference type="Proteomes" id="UP000197394"/>
    </source>
</evidence>
<name>A0A245ZWZ6_ACIBA</name>
<protein>
    <recommendedName>
        <fullName evidence="5">HEPN domain-containing protein</fullName>
    </recommendedName>
</protein>
<reference evidence="3" key="3">
    <citation type="submission" date="2021-03" db="EMBL/GenBank/DDBJ databases">
        <title>Complete genome sequencing of Acinetobacter baumannii.</title>
        <authorList>
            <person name="Yadav B."/>
            <person name="Makwana N."/>
            <person name="Kharat A.S."/>
            <person name="Veeraraghavan B."/>
            <person name="Vijayakumar S."/>
            <person name="Priya M."/>
        </authorList>
    </citation>
    <scope>NUCLEOTIDE SEQUENCE</scope>
    <source>
        <strain evidence="3">KSK6</strain>
    </source>
</reference>
<evidence type="ECO:0000313" key="2">
    <source>
        <dbReference type="EMBL" id="OWK64850.1"/>
    </source>
</evidence>
<gene>
    <name evidence="2" type="ORF">CBE85_19750</name>
    <name evidence="1" type="ORF">FPK87_19955</name>
    <name evidence="3" type="ORF">J6E47_08015</name>
</gene>
<dbReference type="Gene3D" id="1.20.120.330">
    <property type="entry name" value="Nucleotidyltransferases domain 2"/>
    <property type="match status" value="1"/>
</dbReference>
<sequence>MATTDTLNYCYELLGNSTKYDECHKRNIIGRAYYHAFYEVRHHLEQRLLWPVTKTKCGAHEKVYSRLSGYPAGSTSEMIQKRAAEIKNRIQKLKRFRTTADYHLHLTISNKLINYILHESSQISEEISRL</sequence>
<reference evidence="1" key="2">
    <citation type="submission" date="2019-07" db="EMBL/GenBank/DDBJ databases">
        <title>Biological characteristics of mucoid Acinetobacter baumannii from a general hospital in China.</title>
        <authorList>
            <person name="Hua X."/>
            <person name="Yu Y."/>
        </authorList>
    </citation>
    <scope>NUCLEOTIDE SEQUENCE [LARGE SCALE GENOMIC DNA]</scope>
    <source>
        <strain evidence="1">N41</strain>
    </source>
</reference>
<proteinExistence type="predicted"/>
<dbReference type="EMBL" id="NGKM01000036">
    <property type="protein sequence ID" value="OWK64850.1"/>
    <property type="molecule type" value="Genomic_DNA"/>
</dbReference>
<evidence type="ECO:0000313" key="1">
    <source>
        <dbReference type="EMBL" id="MDR8262717.1"/>
    </source>
</evidence>
<dbReference type="EMBL" id="CP072270">
    <property type="protein sequence ID" value="QTK44982.1"/>
    <property type="molecule type" value="Genomic_DNA"/>
</dbReference>
<reference evidence="2 4" key="1">
    <citation type="submission" date="2017-05" db="EMBL/GenBank/DDBJ databases">
        <title>Draft genome sequence of MDR A. baumannii AB360.</title>
        <authorList>
            <person name="Wareham D.W."/>
            <person name="Bean D.C."/>
        </authorList>
    </citation>
    <scope>NUCLEOTIDE SEQUENCE [LARGE SCALE GENOMIC DNA]</scope>
    <source>
        <strain evidence="2 4">AB360</strain>
    </source>
</reference>
<dbReference type="AlphaFoldDB" id="A0A245ZWZ6"/>
<dbReference type="Proteomes" id="UP000664966">
    <property type="component" value="Chromosome"/>
</dbReference>
<dbReference type="Proteomes" id="UP000197394">
    <property type="component" value="Unassembled WGS sequence"/>
</dbReference>
<evidence type="ECO:0000313" key="3">
    <source>
        <dbReference type="EMBL" id="QTK44982.1"/>
    </source>
</evidence>
<accession>A0A245ZWZ6</accession>
<dbReference type="EMBL" id="VMBB01000054">
    <property type="protein sequence ID" value="MDR8262717.1"/>
    <property type="molecule type" value="Genomic_DNA"/>
</dbReference>
<evidence type="ECO:0008006" key="5">
    <source>
        <dbReference type="Google" id="ProtNLM"/>
    </source>
</evidence>
<dbReference type="RefSeq" id="WP_031958903.1">
    <property type="nucleotide sequence ID" value="NZ_AP014649.1"/>
</dbReference>